<sequence length="278" mass="27916">MTTSNLRDKARLLHSLHTADRPLALANAWDVASARIIEEAGAAAVATTSCGVAWSLGYADGDRLPRELALALIGRVAGGVGVPVSADIEAGFADDAAGVAETVRGVLAAGAVGINIEDALVNGPEPLRTLAEQVERIAAARKAADEAGVPLFINARTDVYLGAVGAPETRLGVALDRAAAFIEAGADGIFVPGVTDLAVVAELAKGIAAPLNILTGPGGPSVAELAGAGAARVSVGGRMAEAAYGVVRQEAREFLADGTCTPVVEGPGYGEMQALFTS</sequence>
<keyword evidence="1" id="KW-0456">Lyase</keyword>
<dbReference type="PANTHER" id="PTHR42905">
    <property type="entry name" value="PHOSPHOENOLPYRUVATE CARBOXYLASE"/>
    <property type="match status" value="1"/>
</dbReference>
<dbReference type="PANTHER" id="PTHR42905:SF16">
    <property type="entry name" value="CARBOXYPHOSPHONOENOLPYRUVATE PHOSPHONOMUTASE-LIKE PROTEIN (AFU_ORTHOLOGUE AFUA_5G07230)"/>
    <property type="match status" value="1"/>
</dbReference>
<dbReference type="Proteomes" id="UP001614394">
    <property type="component" value="Unassembled WGS sequence"/>
</dbReference>
<dbReference type="InterPro" id="IPR039556">
    <property type="entry name" value="ICL/PEPM"/>
</dbReference>
<dbReference type="Pfam" id="PF13714">
    <property type="entry name" value="PEP_mutase"/>
    <property type="match status" value="1"/>
</dbReference>
<keyword evidence="2" id="KW-1185">Reference proteome</keyword>
<reference evidence="1 2" key="1">
    <citation type="submission" date="2024-10" db="EMBL/GenBank/DDBJ databases">
        <title>The Natural Products Discovery Center: Release of the First 8490 Sequenced Strains for Exploring Actinobacteria Biosynthetic Diversity.</title>
        <authorList>
            <person name="Kalkreuter E."/>
            <person name="Kautsar S.A."/>
            <person name="Yang D."/>
            <person name="Bader C.D."/>
            <person name="Teijaro C.N."/>
            <person name="Fluegel L."/>
            <person name="Davis C.M."/>
            <person name="Simpson J.R."/>
            <person name="Lauterbach L."/>
            <person name="Steele A.D."/>
            <person name="Gui C."/>
            <person name="Meng S."/>
            <person name="Li G."/>
            <person name="Viehrig K."/>
            <person name="Ye F."/>
            <person name="Su P."/>
            <person name="Kiefer A.F."/>
            <person name="Nichols A."/>
            <person name="Cepeda A.J."/>
            <person name="Yan W."/>
            <person name="Fan B."/>
            <person name="Jiang Y."/>
            <person name="Adhikari A."/>
            <person name="Zheng C.-J."/>
            <person name="Schuster L."/>
            <person name="Cowan T.M."/>
            <person name="Smanski M.J."/>
            <person name="Chevrette M.G."/>
            <person name="De Carvalho L.P.S."/>
            <person name="Shen B."/>
        </authorList>
    </citation>
    <scope>NUCLEOTIDE SEQUENCE [LARGE SCALE GENOMIC DNA]</scope>
    <source>
        <strain evidence="1 2">NPDC053399</strain>
    </source>
</reference>
<organism evidence="1 2">
    <name type="scientific">Streptomyces fildesensis</name>
    <dbReference type="NCBI Taxonomy" id="375757"/>
    <lineage>
        <taxon>Bacteria</taxon>
        <taxon>Bacillati</taxon>
        <taxon>Actinomycetota</taxon>
        <taxon>Actinomycetes</taxon>
        <taxon>Kitasatosporales</taxon>
        <taxon>Streptomycetaceae</taxon>
        <taxon>Streptomyces</taxon>
    </lineage>
</organism>
<name>A0ABW8CGW9_9ACTN</name>
<dbReference type="InterPro" id="IPR040442">
    <property type="entry name" value="Pyrv_kinase-like_dom_sf"/>
</dbReference>
<evidence type="ECO:0000313" key="1">
    <source>
        <dbReference type="EMBL" id="MFI9105699.1"/>
    </source>
</evidence>
<dbReference type="SUPFAM" id="SSF51621">
    <property type="entry name" value="Phosphoenolpyruvate/pyruvate domain"/>
    <property type="match status" value="1"/>
</dbReference>
<dbReference type="GO" id="GO:0016829">
    <property type="term" value="F:lyase activity"/>
    <property type="evidence" value="ECO:0007669"/>
    <property type="project" value="UniProtKB-KW"/>
</dbReference>
<evidence type="ECO:0000313" key="2">
    <source>
        <dbReference type="Proteomes" id="UP001614394"/>
    </source>
</evidence>
<dbReference type="EMBL" id="JBITYG010000013">
    <property type="protein sequence ID" value="MFI9105699.1"/>
    <property type="molecule type" value="Genomic_DNA"/>
</dbReference>
<dbReference type="InterPro" id="IPR015813">
    <property type="entry name" value="Pyrv/PenolPyrv_kinase-like_dom"/>
</dbReference>
<protein>
    <submittedName>
        <fullName evidence="1">Isocitrate lyase/phosphoenolpyruvate mutase family protein</fullName>
    </submittedName>
</protein>
<proteinExistence type="predicted"/>
<dbReference type="RefSeq" id="WP_399656585.1">
    <property type="nucleotide sequence ID" value="NZ_JBITYG010000013.1"/>
</dbReference>
<comment type="caution">
    <text evidence="1">The sequence shown here is derived from an EMBL/GenBank/DDBJ whole genome shotgun (WGS) entry which is preliminary data.</text>
</comment>
<accession>A0ABW8CGW9</accession>
<dbReference type="Gene3D" id="3.20.20.60">
    <property type="entry name" value="Phosphoenolpyruvate-binding domains"/>
    <property type="match status" value="1"/>
</dbReference>
<dbReference type="CDD" id="cd00377">
    <property type="entry name" value="ICL_PEPM"/>
    <property type="match status" value="1"/>
</dbReference>
<gene>
    <name evidence="1" type="ORF">ACIGXA_34860</name>
</gene>